<dbReference type="Proteomes" id="UP000663881">
    <property type="component" value="Unassembled WGS sequence"/>
</dbReference>
<evidence type="ECO:0000313" key="3">
    <source>
        <dbReference type="EMBL" id="CAF4335540.1"/>
    </source>
</evidence>
<feature type="non-terminal residue" evidence="3">
    <location>
        <position position="175"/>
    </location>
</feature>
<dbReference type="PANTHER" id="PTHR23509">
    <property type="entry name" value="PA-PL1 PHOSPHOLIPASE FAMILY"/>
    <property type="match status" value="1"/>
</dbReference>
<evidence type="ECO:0000256" key="1">
    <source>
        <dbReference type="ARBA" id="ARBA00038464"/>
    </source>
</evidence>
<dbReference type="GO" id="GO:0004620">
    <property type="term" value="F:phospholipase activity"/>
    <property type="evidence" value="ECO:0007669"/>
    <property type="project" value="TreeGrafter"/>
</dbReference>
<dbReference type="EMBL" id="CAJOAY010020032">
    <property type="protein sequence ID" value="CAF4335540.1"/>
    <property type="molecule type" value="Genomic_DNA"/>
</dbReference>
<proteinExistence type="inferred from homology"/>
<protein>
    <recommendedName>
        <fullName evidence="2">DDHD domain-containing protein</fullName>
    </recommendedName>
</protein>
<reference evidence="3" key="1">
    <citation type="submission" date="2021-02" db="EMBL/GenBank/DDBJ databases">
        <authorList>
            <person name="Nowell W R."/>
        </authorList>
    </citation>
    <scope>NUCLEOTIDE SEQUENCE</scope>
</reference>
<dbReference type="GO" id="GO:0005737">
    <property type="term" value="C:cytoplasm"/>
    <property type="evidence" value="ECO:0007669"/>
    <property type="project" value="TreeGrafter"/>
</dbReference>
<dbReference type="AlphaFoldDB" id="A0A820JZM4"/>
<accession>A0A820JZM4</accession>
<comment type="caution">
    <text evidence="3">The sequence shown here is derived from an EMBL/GenBank/DDBJ whole genome shotgun (WGS) entry which is preliminary data.</text>
</comment>
<sequence length="175" mass="19601">HSLGSVILYDILVNQTPANEEEALRNEAENRNTEKKNVCISGTGQMSIQYEKLTFPVSFFFAIGSPIAMFLTVRGITSLASDYVLPTCKGLLNIFHPYDPVAYRLEPLIDPKWTVAPVLLPHHKGRRKRLHLELIDGLSKATDLKQKMVDTFKNTMISITDFVQSYRGSISASTS</sequence>
<comment type="similarity">
    <text evidence="1">Belongs to the PA-PLA1 family.</text>
</comment>
<gene>
    <name evidence="3" type="ORF">OKA104_LOCUS47999</name>
</gene>
<dbReference type="PANTHER" id="PTHR23509:SF10">
    <property type="entry name" value="LD21067P"/>
    <property type="match status" value="1"/>
</dbReference>
<feature type="non-terminal residue" evidence="3">
    <location>
        <position position="1"/>
    </location>
</feature>
<name>A0A820JZM4_9BILA</name>
<organism evidence="3 4">
    <name type="scientific">Adineta steineri</name>
    <dbReference type="NCBI Taxonomy" id="433720"/>
    <lineage>
        <taxon>Eukaryota</taxon>
        <taxon>Metazoa</taxon>
        <taxon>Spiralia</taxon>
        <taxon>Gnathifera</taxon>
        <taxon>Rotifera</taxon>
        <taxon>Eurotatoria</taxon>
        <taxon>Bdelloidea</taxon>
        <taxon>Adinetida</taxon>
        <taxon>Adinetidae</taxon>
        <taxon>Adineta</taxon>
    </lineage>
</organism>
<feature type="domain" description="DDHD" evidence="2">
    <location>
        <begin position="53"/>
        <end position="175"/>
    </location>
</feature>
<evidence type="ECO:0000313" key="4">
    <source>
        <dbReference type="Proteomes" id="UP000663881"/>
    </source>
</evidence>
<dbReference type="InterPro" id="IPR004177">
    <property type="entry name" value="DDHD_dom"/>
</dbReference>
<evidence type="ECO:0000259" key="2">
    <source>
        <dbReference type="PROSITE" id="PS51043"/>
    </source>
</evidence>
<dbReference type="Pfam" id="PF02862">
    <property type="entry name" value="DDHD"/>
    <property type="match status" value="1"/>
</dbReference>
<dbReference type="PROSITE" id="PS51043">
    <property type="entry name" value="DDHD"/>
    <property type="match status" value="1"/>
</dbReference>
<dbReference type="GO" id="GO:0046872">
    <property type="term" value="F:metal ion binding"/>
    <property type="evidence" value="ECO:0007669"/>
    <property type="project" value="InterPro"/>
</dbReference>
<dbReference type="InterPro" id="IPR058055">
    <property type="entry name" value="PA-PLA1"/>
</dbReference>
<dbReference type="SMART" id="SM01127">
    <property type="entry name" value="DDHD"/>
    <property type="match status" value="1"/>
</dbReference>